<evidence type="ECO:0000256" key="1">
    <source>
        <dbReference type="ARBA" id="ARBA00004370"/>
    </source>
</evidence>
<name>A0ABV9HAP1_9HYPH</name>
<evidence type="ECO:0000256" key="5">
    <source>
        <dbReference type="SAM" id="Coils"/>
    </source>
</evidence>
<reference evidence="9" key="1">
    <citation type="journal article" date="2019" name="Int. J. Syst. Evol. Microbiol.">
        <title>The Global Catalogue of Microorganisms (GCM) 10K type strain sequencing project: providing services to taxonomists for standard genome sequencing and annotation.</title>
        <authorList>
            <consortium name="The Broad Institute Genomics Platform"/>
            <consortium name="The Broad Institute Genome Sequencing Center for Infectious Disease"/>
            <person name="Wu L."/>
            <person name="Ma J."/>
        </authorList>
    </citation>
    <scope>NUCLEOTIDE SEQUENCE [LARGE SCALE GENOMIC DNA]</scope>
    <source>
        <strain evidence="9">CGMCC 1.15731</strain>
    </source>
</reference>
<dbReference type="EMBL" id="JBHSEL010000126">
    <property type="protein sequence ID" value="MFC4626538.1"/>
    <property type="molecule type" value="Genomic_DNA"/>
</dbReference>
<evidence type="ECO:0000256" key="4">
    <source>
        <dbReference type="ARBA" id="ARBA00023136"/>
    </source>
</evidence>
<evidence type="ECO:0000256" key="7">
    <source>
        <dbReference type="SAM" id="Phobius"/>
    </source>
</evidence>
<feature type="region of interest" description="Disordered" evidence="6">
    <location>
        <begin position="1"/>
        <end position="104"/>
    </location>
</feature>
<feature type="coiled-coil region" evidence="5">
    <location>
        <begin position="167"/>
        <end position="272"/>
    </location>
</feature>
<feature type="compositionally biased region" description="Basic and acidic residues" evidence="6">
    <location>
        <begin position="61"/>
        <end position="73"/>
    </location>
</feature>
<dbReference type="RefSeq" id="WP_374830696.1">
    <property type="nucleotide sequence ID" value="NZ_JBHEEZ010000005.1"/>
</dbReference>
<feature type="compositionally biased region" description="Basic residues" evidence="6">
    <location>
        <begin position="1"/>
        <end position="14"/>
    </location>
</feature>
<feature type="transmembrane region" description="Helical" evidence="7">
    <location>
        <begin position="109"/>
        <end position="132"/>
    </location>
</feature>
<keyword evidence="4 7" id="KW-0472">Membrane</keyword>
<accession>A0ABV9HAP1</accession>
<dbReference type="Gene3D" id="1.10.287.1490">
    <property type="match status" value="1"/>
</dbReference>
<evidence type="ECO:0000313" key="8">
    <source>
        <dbReference type="EMBL" id="MFC4626538.1"/>
    </source>
</evidence>
<sequence>MAKSGTPRHSKPARKSVTINLDSSEVKRMDAPDTAKSTPAAEPVGDFARLQDNASASPSESVKDRSTTEKPQRPETSFDQPPFVAGVKPEADRASAAAASANQKSPSGLSYLAAGIAGGVVALGGFLVLQWGNVLPVPGTRPVGAELQRLEQKIADLQRAPVSVSLDEASRAQLEQMQKNVQAAEIKAEAVAGTLSQLQQRLDALPKTQAQDYSAEIKVLHDKIAALESAVSDTRDQAKQASAAATNTSGTISTLQSMLNALQEKVSSAARQPDATLLVAANALKTAIDRGGSFKSELETYASLAPEDDAVNGLRPFADKGIATLAELNAWFGPVANKMVASENRLPDDAGVWDHLKASAMGLVSVRPVAGNVEGSGVGPTTARMEDALQKGDLQRAYSEWETLPADAKAVSSEFISQLKARRDADALIQRLVADSVKPKQVNEESTLSTAPAGN</sequence>
<comment type="caution">
    <text evidence="8">The sequence shown here is derived from an EMBL/GenBank/DDBJ whole genome shotgun (WGS) entry which is preliminary data.</text>
</comment>
<evidence type="ECO:0000256" key="6">
    <source>
        <dbReference type="SAM" id="MobiDB-lite"/>
    </source>
</evidence>
<evidence type="ECO:0000256" key="2">
    <source>
        <dbReference type="ARBA" id="ARBA00022692"/>
    </source>
</evidence>
<keyword evidence="9" id="KW-1185">Reference proteome</keyword>
<keyword evidence="3 7" id="KW-1133">Transmembrane helix</keyword>
<evidence type="ECO:0000256" key="3">
    <source>
        <dbReference type="ARBA" id="ARBA00022989"/>
    </source>
</evidence>
<dbReference type="Pfam" id="PF09731">
    <property type="entry name" value="Mitofilin"/>
    <property type="match status" value="1"/>
</dbReference>
<gene>
    <name evidence="8" type="ORF">ACFO1V_15215</name>
</gene>
<protein>
    <submittedName>
        <fullName evidence="8">COG4223 family protein</fullName>
    </submittedName>
</protein>
<dbReference type="Proteomes" id="UP001596042">
    <property type="component" value="Unassembled WGS sequence"/>
</dbReference>
<comment type="subcellular location">
    <subcellularLocation>
        <location evidence="1">Membrane</location>
    </subcellularLocation>
</comment>
<keyword evidence="2 7" id="KW-0812">Transmembrane</keyword>
<keyword evidence="5" id="KW-0175">Coiled coil</keyword>
<evidence type="ECO:0000313" key="9">
    <source>
        <dbReference type="Proteomes" id="UP001596042"/>
    </source>
</evidence>
<proteinExistence type="predicted"/>
<dbReference type="InterPro" id="IPR019133">
    <property type="entry name" value="MIC60"/>
</dbReference>
<feature type="compositionally biased region" description="Basic and acidic residues" evidence="6">
    <location>
        <begin position="24"/>
        <end position="33"/>
    </location>
</feature>
<organism evidence="8 9">
    <name type="scientific">Daeguia caeni</name>
    <dbReference type="NCBI Taxonomy" id="439612"/>
    <lineage>
        <taxon>Bacteria</taxon>
        <taxon>Pseudomonadati</taxon>
        <taxon>Pseudomonadota</taxon>
        <taxon>Alphaproteobacteria</taxon>
        <taxon>Hyphomicrobiales</taxon>
        <taxon>Brucellaceae</taxon>
        <taxon>Daeguia</taxon>
    </lineage>
</organism>